<dbReference type="SMART" id="SM00670">
    <property type="entry name" value="PINc"/>
    <property type="match status" value="1"/>
</dbReference>
<dbReference type="SUPFAM" id="SSF88723">
    <property type="entry name" value="PIN domain-like"/>
    <property type="match status" value="1"/>
</dbReference>
<proteinExistence type="predicted"/>
<evidence type="ECO:0000313" key="5">
    <source>
        <dbReference type="RefSeq" id="XP_006818059.1"/>
    </source>
</evidence>
<accession>A0ABM0MDG8</accession>
<dbReference type="GeneID" id="102808307"/>
<sequence>MEKFPEVAHSMLDEFQTLLQHCPSPLGNTRLLQLMAINMFAIRNTALRDPASDCVRSFIQEQAIQLGLDMFGLVVSRCVELLKENDSSFDNKNGLHSDDLHEYLPSIKIWTDWMVCHPQLWNPPPDCCAPEHSISVDVWLSLAEFANLLKAVDISKVTIIQEFKEGYDSVVVPEDVMMSGFVPLLSLSVEPHYIDKQTDMQLAEDCVRISQLLLFCEYLCGVDNPLLAYSVEKHCYISIGPTRAQSEKVDNEKDLINRLSQEDDDDVIIESSGDEGNLENTDATNIGRLRAQKDALTKRVKEVQRREQHIKAVVDRHSSARPIELEVHPVHLVPDTNCFIDHLKGIKSIVACTLYTLEVPLVVINELDGLAKGSREGQFADSMHAQRVQEAANAAVSFLEDEFERYNNRMRAVTSRGSVLDTIAFRSEDPQGQLGNNDDIILSCCLFYCDDKARSFMPHNKDDPIKLHREVVLLTDDRNLRVKAHTRNVPTKTVPNFLQWADLVKR</sequence>
<keyword evidence="2" id="KW-0175">Coiled coil</keyword>
<reference evidence="5" key="1">
    <citation type="submission" date="2025-08" db="UniProtKB">
        <authorList>
            <consortium name="RefSeq"/>
        </authorList>
    </citation>
    <scope>IDENTIFICATION</scope>
    <source>
        <tissue evidence="5">Testes</tissue>
    </source>
</reference>
<dbReference type="CDD" id="cd09885">
    <property type="entry name" value="PIN_Smg6-like"/>
    <property type="match status" value="1"/>
</dbReference>
<dbReference type="Pfam" id="PF13638">
    <property type="entry name" value="PIN_4"/>
    <property type="match status" value="1"/>
</dbReference>
<gene>
    <name evidence="5" type="primary">LOC102808307</name>
</gene>
<evidence type="ECO:0000256" key="2">
    <source>
        <dbReference type="SAM" id="Coils"/>
    </source>
</evidence>
<dbReference type="PANTHER" id="PTHR15696:SF0">
    <property type="entry name" value="TELOMERASE-BINDING PROTEIN EST1A"/>
    <property type="match status" value="1"/>
</dbReference>
<keyword evidence="1" id="KW-0866">Nonsense-mediated mRNA decay</keyword>
<protein>
    <submittedName>
        <fullName evidence="5">Telomerase-binding protein EST1A-like</fullName>
    </submittedName>
</protein>
<dbReference type="RefSeq" id="XP_006818059.1">
    <property type="nucleotide sequence ID" value="XM_006817996.1"/>
</dbReference>
<dbReference type="InterPro" id="IPR045153">
    <property type="entry name" value="Est1/Ebs1-like"/>
</dbReference>
<dbReference type="SUPFAM" id="SSF48452">
    <property type="entry name" value="TPR-like"/>
    <property type="match status" value="1"/>
</dbReference>
<dbReference type="InterPro" id="IPR018834">
    <property type="entry name" value="DNA/RNA-bd_Est1-type"/>
</dbReference>
<feature type="domain" description="PIN" evidence="3">
    <location>
        <begin position="330"/>
        <end position="482"/>
    </location>
</feature>
<dbReference type="InterPro" id="IPR002716">
    <property type="entry name" value="PIN_dom"/>
</dbReference>
<dbReference type="Proteomes" id="UP000694865">
    <property type="component" value="Unplaced"/>
</dbReference>
<dbReference type="Gene3D" id="3.40.50.1010">
    <property type="entry name" value="5'-nuclease"/>
    <property type="match status" value="1"/>
</dbReference>
<evidence type="ECO:0000256" key="1">
    <source>
        <dbReference type="ARBA" id="ARBA00023161"/>
    </source>
</evidence>
<name>A0ABM0MDG8_SACKO</name>
<evidence type="ECO:0000259" key="3">
    <source>
        <dbReference type="SMART" id="SM00670"/>
    </source>
</evidence>
<organism evidence="4 5">
    <name type="scientific">Saccoglossus kowalevskii</name>
    <name type="common">Acorn worm</name>
    <dbReference type="NCBI Taxonomy" id="10224"/>
    <lineage>
        <taxon>Eukaryota</taxon>
        <taxon>Metazoa</taxon>
        <taxon>Hemichordata</taxon>
        <taxon>Enteropneusta</taxon>
        <taxon>Harrimaniidae</taxon>
        <taxon>Saccoglossus</taxon>
    </lineage>
</organism>
<dbReference type="PANTHER" id="PTHR15696">
    <property type="entry name" value="SMG-7 SUPPRESSOR WITH MORPHOLOGICAL EFFECT ON GENITALIA PROTEIN 7"/>
    <property type="match status" value="1"/>
</dbReference>
<dbReference type="InterPro" id="IPR029060">
    <property type="entry name" value="PIN-like_dom_sf"/>
</dbReference>
<dbReference type="InterPro" id="IPR011990">
    <property type="entry name" value="TPR-like_helical_dom_sf"/>
</dbReference>
<dbReference type="Pfam" id="PF10373">
    <property type="entry name" value="EST1_DNA_bind"/>
    <property type="match status" value="1"/>
</dbReference>
<keyword evidence="4" id="KW-1185">Reference proteome</keyword>
<evidence type="ECO:0000313" key="4">
    <source>
        <dbReference type="Proteomes" id="UP000694865"/>
    </source>
</evidence>
<feature type="coiled-coil region" evidence="2">
    <location>
        <begin position="389"/>
        <end position="416"/>
    </location>
</feature>